<evidence type="ECO:0000313" key="2">
    <source>
        <dbReference type="Proteomes" id="UP000185473"/>
    </source>
</evidence>
<dbReference type="KEGG" id="wjo:FOL01_1910"/>
<evidence type="ECO:0008006" key="3">
    <source>
        <dbReference type="Google" id="ProtNLM"/>
    </source>
</evidence>
<gene>
    <name evidence="1" type="ORF">FOL01_1910</name>
</gene>
<evidence type="ECO:0000313" key="1">
    <source>
        <dbReference type="EMBL" id="APS42769.1"/>
    </source>
</evidence>
<name>A0A1L6RDX9_9LACO</name>
<dbReference type="STRING" id="1631871.FOL01_1910"/>
<reference evidence="1 2" key="1">
    <citation type="submission" date="2016-02" db="EMBL/GenBank/DDBJ databases">
        <title>Complete Genome Sequence of Weissella jogaejeotgali FOL01.</title>
        <authorList>
            <person name="Lee J.-H."/>
            <person name="Ku H.-J."/>
        </authorList>
    </citation>
    <scope>NUCLEOTIDE SEQUENCE [LARGE SCALE GENOMIC DNA]</scope>
    <source>
        <strain evidence="1 2">FOL01</strain>
    </source>
</reference>
<keyword evidence="2" id="KW-1185">Reference proteome</keyword>
<dbReference type="Gene3D" id="3.40.50.1100">
    <property type="match status" value="1"/>
</dbReference>
<dbReference type="Proteomes" id="UP000185473">
    <property type="component" value="Chromosome"/>
</dbReference>
<organism evidence="1 2">
    <name type="scientific">Weissella jogaejeotgali</name>
    <dbReference type="NCBI Taxonomy" id="1631871"/>
    <lineage>
        <taxon>Bacteria</taxon>
        <taxon>Bacillati</taxon>
        <taxon>Bacillota</taxon>
        <taxon>Bacilli</taxon>
        <taxon>Lactobacillales</taxon>
        <taxon>Lactobacillaceae</taxon>
        <taxon>Weissella</taxon>
    </lineage>
</organism>
<dbReference type="InterPro" id="IPR036052">
    <property type="entry name" value="TrpB-like_PALP_sf"/>
</dbReference>
<accession>A0A1L6RDX9</accession>
<dbReference type="EMBL" id="CP014332">
    <property type="protein sequence ID" value="APS42769.1"/>
    <property type="molecule type" value="Genomic_DNA"/>
</dbReference>
<dbReference type="GO" id="GO:1901605">
    <property type="term" value="P:alpha-amino acid metabolic process"/>
    <property type="evidence" value="ECO:0007669"/>
    <property type="project" value="UniProtKB-ARBA"/>
</dbReference>
<protein>
    <recommendedName>
        <fullName evidence="3">D-serine dehydratase</fullName>
    </recommendedName>
</protein>
<proteinExistence type="predicted"/>
<sequence>MNLETLITDYPQIQDLITAKPTFWRNPDYNQTAELPFSKADILDAAVRLERFSPLLSQGFPGNSCYKRYYRIPLNAIKEYA</sequence>
<dbReference type="AlphaFoldDB" id="A0A1L6RDX9"/>